<evidence type="ECO:0000313" key="2">
    <source>
        <dbReference type="EMBL" id="KAJ8345815.1"/>
    </source>
</evidence>
<dbReference type="Proteomes" id="UP001152622">
    <property type="component" value="Chromosome 12"/>
</dbReference>
<protein>
    <submittedName>
        <fullName evidence="2">Uncharacterized protein</fullName>
    </submittedName>
</protein>
<evidence type="ECO:0000256" key="1">
    <source>
        <dbReference type="SAM" id="MobiDB-lite"/>
    </source>
</evidence>
<proteinExistence type="predicted"/>
<feature type="compositionally biased region" description="Polar residues" evidence="1">
    <location>
        <begin position="98"/>
        <end position="108"/>
    </location>
</feature>
<dbReference type="EMBL" id="JAINUF010000012">
    <property type="protein sequence ID" value="KAJ8345815.1"/>
    <property type="molecule type" value="Genomic_DNA"/>
</dbReference>
<dbReference type="AlphaFoldDB" id="A0A9Q1EVK3"/>
<feature type="region of interest" description="Disordered" evidence="1">
    <location>
        <begin position="87"/>
        <end position="108"/>
    </location>
</feature>
<sequence length="165" mass="18682">MSALLSCSQVWARYSEERGERSGFEKRRRTAWEDLQSPPVTALVVLATRNNPNRGASEEIETGGAVCKRWNAAWCLQAEVQLQRFSPDKSTGPWGGSLSPSSVRASANEQRTELKERGCCLWPARMPLRIAFVLVLCVHESGMYPRQWPVKSPVQRERRPAVLHY</sequence>
<comment type="caution">
    <text evidence="2">The sequence shown here is derived from an EMBL/GenBank/DDBJ whole genome shotgun (WGS) entry which is preliminary data.</text>
</comment>
<evidence type="ECO:0000313" key="3">
    <source>
        <dbReference type="Proteomes" id="UP001152622"/>
    </source>
</evidence>
<accession>A0A9Q1EVK3</accession>
<name>A0A9Q1EVK3_SYNKA</name>
<reference evidence="2" key="1">
    <citation type="journal article" date="2023" name="Science">
        <title>Genome structures resolve the early diversification of teleost fishes.</title>
        <authorList>
            <person name="Parey E."/>
            <person name="Louis A."/>
            <person name="Montfort J."/>
            <person name="Bouchez O."/>
            <person name="Roques C."/>
            <person name="Iampietro C."/>
            <person name="Lluch J."/>
            <person name="Castinel A."/>
            <person name="Donnadieu C."/>
            <person name="Desvignes T."/>
            <person name="Floi Bucao C."/>
            <person name="Jouanno E."/>
            <person name="Wen M."/>
            <person name="Mejri S."/>
            <person name="Dirks R."/>
            <person name="Jansen H."/>
            <person name="Henkel C."/>
            <person name="Chen W.J."/>
            <person name="Zahm M."/>
            <person name="Cabau C."/>
            <person name="Klopp C."/>
            <person name="Thompson A.W."/>
            <person name="Robinson-Rechavi M."/>
            <person name="Braasch I."/>
            <person name="Lecointre G."/>
            <person name="Bobe J."/>
            <person name="Postlethwait J.H."/>
            <person name="Berthelot C."/>
            <person name="Roest Crollius H."/>
            <person name="Guiguen Y."/>
        </authorList>
    </citation>
    <scope>NUCLEOTIDE SEQUENCE</scope>
    <source>
        <strain evidence="2">WJC10195</strain>
    </source>
</reference>
<gene>
    <name evidence="2" type="ORF">SKAU_G00300080</name>
</gene>
<keyword evidence="3" id="KW-1185">Reference proteome</keyword>
<organism evidence="2 3">
    <name type="scientific">Synaphobranchus kaupii</name>
    <name type="common">Kaup's arrowtooth eel</name>
    <dbReference type="NCBI Taxonomy" id="118154"/>
    <lineage>
        <taxon>Eukaryota</taxon>
        <taxon>Metazoa</taxon>
        <taxon>Chordata</taxon>
        <taxon>Craniata</taxon>
        <taxon>Vertebrata</taxon>
        <taxon>Euteleostomi</taxon>
        <taxon>Actinopterygii</taxon>
        <taxon>Neopterygii</taxon>
        <taxon>Teleostei</taxon>
        <taxon>Anguilliformes</taxon>
        <taxon>Synaphobranchidae</taxon>
        <taxon>Synaphobranchus</taxon>
    </lineage>
</organism>